<dbReference type="AlphaFoldDB" id="A0A2S6HCY3"/>
<proteinExistence type="predicted"/>
<protein>
    <submittedName>
        <fullName evidence="2">Uncharacterized protein</fullName>
    </submittedName>
</protein>
<gene>
    <name evidence="2" type="ORF">B0F87_106144</name>
</gene>
<accession>A0A2S6HCY3</accession>
<sequence length="59" mass="6585">METIDKAAKFADEPVDSVASATNRTAEAFDENEEQPKNAEQQTMSNYRGYIHDNLAHLA</sequence>
<organism evidence="2 3">
    <name type="scientific">Methylobacter tundripaludum</name>
    <dbReference type="NCBI Taxonomy" id="173365"/>
    <lineage>
        <taxon>Bacteria</taxon>
        <taxon>Pseudomonadati</taxon>
        <taxon>Pseudomonadota</taxon>
        <taxon>Gammaproteobacteria</taxon>
        <taxon>Methylococcales</taxon>
        <taxon>Methylococcaceae</taxon>
        <taxon>Methylobacter</taxon>
    </lineage>
</organism>
<comment type="caution">
    <text evidence="2">The sequence shown here is derived from an EMBL/GenBank/DDBJ whole genome shotgun (WGS) entry which is preliminary data.</text>
</comment>
<reference evidence="2 3" key="1">
    <citation type="submission" date="2018-02" db="EMBL/GenBank/DDBJ databases">
        <title>Subsurface microbial communities from deep shales in Ohio and West Virginia, USA.</title>
        <authorList>
            <person name="Wrighton K."/>
        </authorList>
    </citation>
    <scope>NUCLEOTIDE SEQUENCE [LARGE SCALE GENOMIC DNA]</scope>
    <source>
        <strain evidence="2 3">OWC-DMM</strain>
    </source>
</reference>
<evidence type="ECO:0000313" key="3">
    <source>
        <dbReference type="Proteomes" id="UP000240010"/>
    </source>
</evidence>
<dbReference type="Proteomes" id="UP000240010">
    <property type="component" value="Unassembled WGS sequence"/>
</dbReference>
<dbReference type="EMBL" id="PTIZ01000006">
    <property type="protein sequence ID" value="PPK75296.1"/>
    <property type="molecule type" value="Genomic_DNA"/>
</dbReference>
<dbReference type="RefSeq" id="WP_104429156.1">
    <property type="nucleotide sequence ID" value="NZ_PTIZ01000006.1"/>
</dbReference>
<evidence type="ECO:0000313" key="2">
    <source>
        <dbReference type="EMBL" id="PPK75296.1"/>
    </source>
</evidence>
<evidence type="ECO:0000256" key="1">
    <source>
        <dbReference type="SAM" id="MobiDB-lite"/>
    </source>
</evidence>
<name>A0A2S6HCY3_9GAMM</name>
<feature type="region of interest" description="Disordered" evidence="1">
    <location>
        <begin position="26"/>
        <end position="48"/>
    </location>
</feature>